<dbReference type="Proteomes" id="UP001445335">
    <property type="component" value="Unassembled WGS sequence"/>
</dbReference>
<feature type="region of interest" description="Disordered" evidence="1">
    <location>
        <begin position="1"/>
        <end position="57"/>
    </location>
</feature>
<evidence type="ECO:0000256" key="1">
    <source>
        <dbReference type="SAM" id="MobiDB-lite"/>
    </source>
</evidence>
<dbReference type="PANTHER" id="PTHR47587">
    <property type="entry name" value="OS05G0103500 PROTEIN"/>
    <property type="match status" value="1"/>
</dbReference>
<reference evidence="2 3" key="1">
    <citation type="journal article" date="2024" name="Nat. Commun.">
        <title>Phylogenomics reveals the evolutionary origins of lichenization in chlorophyte algae.</title>
        <authorList>
            <person name="Puginier C."/>
            <person name="Libourel C."/>
            <person name="Otte J."/>
            <person name="Skaloud P."/>
            <person name="Haon M."/>
            <person name="Grisel S."/>
            <person name="Petersen M."/>
            <person name="Berrin J.G."/>
            <person name="Delaux P.M."/>
            <person name="Dal Grande F."/>
            <person name="Keller J."/>
        </authorList>
    </citation>
    <scope>NUCLEOTIDE SEQUENCE [LARGE SCALE GENOMIC DNA]</scope>
    <source>
        <strain evidence="2 3">SAG 245.80</strain>
    </source>
</reference>
<dbReference type="EMBL" id="JALJOU010000003">
    <property type="protein sequence ID" value="KAK9845470.1"/>
    <property type="molecule type" value="Genomic_DNA"/>
</dbReference>
<proteinExistence type="predicted"/>
<name>A0AAW1SHT3_9CHLO</name>
<keyword evidence="3" id="KW-1185">Reference proteome</keyword>
<organism evidence="2 3">
    <name type="scientific">Elliptochloris bilobata</name>
    <dbReference type="NCBI Taxonomy" id="381761"/>
    <lineage>
        <taxon>Eukaryota</taxon>
        <taxon>Viridiplantae</taxon>
        <taxon>Chlorophyta</taxon>
        <taxon>core chlorophytes</taxon>
        <taxon>Trebouxiophyceae</taxon>
        <taxon>Trebouxiophyceae incertae sedis</taxon>
        <taxon>Elliptochloris clade</taxon>
        <taxon>Elliptochloris</taxon>
    </lineage>
</organism>
<gene>
    <name evidence="2" type="ORF">WJX81_007338</name>
</gene>
<evidence type="ECO:0000313" key="3">
    <source>
        <dbReference type="Proteomes" id="UP001445335"/>
    </source>
</evidence>
<feature type="compositionally biased region" description="Polar residues" evidence="1">
    <location>
        <begin position="31"/>
        <end position="40"/>
    </location>
</feature>
<feature type="compositionally biased region" description="Low complexity" evidence="1">
    <location>
        <begin position="41"/>
        <end position="54"/>
    </location>
</feature>
<sequence>MGASQGKPKEEELPRSDGVQITKKLLDQLHTKTPQSHPQQSAPAGEAAEHAPGSGDADLQERLAQDSVLQCALAVSQRVGRLLLKAEAGELALVDQLAGELLQNEHSVPAREVPCESERGKCMQCYMQHAQEPLRCASAVDAYIKCSQRASEACASS</sequence>
<dbReference type="PANTHER" id="PTHR47587:SF2">
    <property type="entry name" value="OS05G0103500 PROTEIN"/>
    <property type="match status" value="1"/>
</dbReference>
<dbReference type="AlphaFoldDB" id="A0AAW1SHT3"/>
<evidence type="ECO:0000313" key="2">
    <source>
        <dbReference type="EMBL" id="KAK9845470.1"/>
    </source>
</evidence>
<accession>A0AAW1SHT3</accession>
<protein>
    <submittedName>
        <fullName evidence="2">Uncharacterized protein</fullName>
    </submittedName>
</protein>
<comment type="caution">
    <text evidence="2">The sequence shown here is derived from an EMBL/GenBank/DDBJ whole genome shotgun (WGS) entry which is preliminary data.</text>
</comment>